<keyword evidence="3" id="KW-0804">Transcription</keyword>
<dbReference type="SUPFAM" id="SSF46785">
    <property type="entry name" value="Winged helix' DNA-binding domain"/>
    <property type="match status" value="1"/>
</dbReference>
<keyword evidence="2" id="KW-0238">DNA-binding</keyword>
<dbReference type="GO" id="GO:0003677">
    <property type="term" value="F:DNA binding"/>
    <property type="evidence" value="ECO:0007669"/>
    <property type="project" value="UniProtKB-KW"/>
</dbReference>
<evidence type="ECO:0000256" key="1">
    <source>
        <dbReference type="ARBA" id="ARBA00023015"/>
    </source>
</evidence>
<dbReference type="KEGG" id="scas:SACC_01170"/>
<keyword evidence="1" id="KW-0805">Transcription regulation</keyword>
<dbReference type="Pfam" id="PF01022">
    <property type="entry name" value="HTH_5"/>
    <property type="match status" value="1"/>
</dbReference>
<dbReference type="Proteomes" id="UP001319921">
    <property type="component" value="Chromosome"/>
</dbReference>
<organism evidence="5 6">
    <name type="scientific">Saccharolobus caldissimus</name>
    <dbReference type="NCBI Taxonomy" id="1702097"/>
    <lineage>
        <taxon>Archaea</taxon>
        <taxon>Thermoproteota</taxon>
        <taxon>Thermoprotei</taxon>
        <taxon>Sulfolobales</taxon>
        <taxon>Sulfolobaceae</taxon>
        <taxon>Saccharolobus</taxon>
    </lineage>
</organism>
<dbReference type="GO" id="GO:0003700">
    <property type="term" value="F:DNA-binding transcription factor activity"/>
    <property type="evidence" value="ECO:0007669"/>
    <property type="project" value="InterPro"/>
</dbReference>
<dbReference type="InterPro" id="IPR001845">
    <property type="entry name" value="HTH_ArsR_DNA-bd_dom"/>
</dbReference>
<dbReference type="InterPro" id="IPR036388">
    <property type="entry name" value="WH-like_DNA-bd_sf"/>
</dbReference>
<dbReference type="RefSeq" id="WP_229571130.1">
    <property type="nucleotide sequence ID" value="NZ_AP025226.1"/>
</dbReference>
<name>A0AAQ4CMR9_9CREN</name>
<evidence type="ECO:0000313" key="5">
    <source>
        <dbReference type="EMBL" id="BDB97100.1"/>
    </source>
</evidence>
<evidence type="ECO:0000313" key="6">
    <source>
        <dbReference type="Proteomes" id="UP001319921"/>
    </source>
</evidence>
<protein>
    <recommendedName>
        <fullName evidence="4">HTH arsR-type domain-containing protein</fullName>
    </recommendedName>
</protein>
<evidence type="ECO:0000259" key="4">
    <source>
        <dbReference type="SMART" id="SM00418"/>
    </source>
</evidence>
<evidence type="ECO:0000256" key="2">
    <source>
        <dbReference type="ARBA" id="ARBA00023125"/>
    </source>
</evidence>
<evidence type="ECO:0000256" key="3">
    <source>
        <dbReference type="ARBA" id="ARBA00023163"/>
    </source>
</evidence>
<dbReference type="InterPro" id="IPR036390">
    <property type="entry name" value="WH_DNA-bd_sf"/>
</dbReference>
<proteinExistence type="predicted"/>
<reference evidence="5 6" key="1">
    <citation type="journal article" date="2022" name="Microbiol. Resour. Announc.">
        <title>Complete Genome Sequence of the Hyperthermophilic and Acidophilic Archaeon Saccharolobus caldissimus Strain HS-3T.</title>
        <authorList>
            <person name="Sakai H.D."/>
            <person name="Kurosawa N."/>
        </authorList>
    </citation>
    <scope>NUCLEOTIDE SEQUENCE [LARGE SCALE GENOMIC DNA]</scope>
    <source>
        <strain evidence="5 6">JCM32116</strain>
    </source>
</reference>
<dbReference type="GeneID" id="68864831"/>
<dbReference type="SMART" id="SM00418">
    <property type="entry name" value="HTH_ARSR"/>
    <property type="match status" value="1"/>
</dbReference>
<dbReference type="CDD" id="cd00090">
    <property type="entry name" value="HTH_ARSR"/>
    <property type="match status" value="1"/>
</dbReference>
<gene>
    <name evidence="5" type="ORF">SACC_01170</name>
</gene>
<dbReference type="AlphaFoldDB" id="A0AAQ4CMR9"/>
<dbReference type="Gene3D" id="1.10.10.10">
    <property type="entry name" value="Winged helix-like DNA-binding domain superfamily/Winged helix DNA-binding domain"/>
    <property type="match status" value="1"/>
</dbReference>
<keyword evidence="6" id="KW-1185">Reference proteome</keyword>
<feature type="domain" description="HTH arsR-type" evidence="4">
    <location>
        <begin position="13"/>
        <end position="91"/>
    </location>
</feature>
<dbReference type="EMBL" id="AP025226">
    <property type="protein sequence ID" value="BDB97100.1"/>
    <property type="molecule type" value="Genomic_DNA"/>
</dbReference>
<dbReference type="InterPro" id="IPR051081">
    <property type="entry name" value="HTH_MetalResp_TranReg"/>
</dbReference>
<dbReference type="PANTHER" id="PTHR33154:SF38">
    <property type="entry name" value="HTH ARSR-TYPE DOMAIN-CONTAINING PROTEIN"/>
    <property type="match status" value="1"/>
</dbReference>
<dbReference type="InterPro" id="IPR011991">
    <property type="entry name" value="ArsR-like_HTH"/>
</dbReference>
<accession>A0AAQ4CMR9</accession>
<dbReference type="PANTHER" id="PTHR33154">
    <property type="entry name" value="TRANSCRIPTIONAL REGULATOR, ARSR FAMILY"/>
    <property type="match status" value="1"/>
</dbReference>
<sequence length="99" mass="11172">MELIVDDPEKIYEIAKALSTITRINILQLVSVSPMSISELTEKLRMSKGNISSHISELERLNLVEIEYRNGIKGIKKIVKSKYDKIIIILNPSSSSNKT</sequence>